<name>A0A660DTK6_9LACO</name>
<dbReference type="Proteomes" id="UP000289996">
    <property type="component" value="Unassembled WGS sequence"/>
</dbReference>
<keyword evidence="2" id="KW-1185">Reference proteome</keyword>
<sequence length="88" mass="10403">MSSIDASVLQPIYRDLYDLLGEAELLKVFEYFRGAQVTFPVHLYQRTLVSQAIAQREVMTSDYQTLARYYGYSERWIRTQARKENKSQ</sequence>
<evidence type="ECO:0000313" key="1">
    <source>
        <dbReference type="EMBL" id="VDG26765.1"/>
    </source>
</evidence>
<reference evidence="1 2" key="1">
    <citation type="submission" date="2018-11" db="EMBL/GenBank/DDBJ databases">
        <authorList>
            <person name="Wuyts S."/>
        </authorList>
    </citation>
    <scope>NUCLEOTIDE SEQUENCE [LARGE SCALE GENOMIC DNA]</scope>
    <source>
        <strain evidence="1">Lactobacillus mudanjiangensis AMBF249</strain>
    </source>
</reference>
<evidence type="ECO:0000313" key="2">
    <source>
        <dbReference type="Proteomes" id="UP000289996"/>
    </source>
</evidence>
<proteinExistence type="predicted"/>
<organism evidence="1 2">
    <name type="scientific">Lactiplantibacillus mudanjiangensis</name>
    <dbReference type="NCBI Taxonomy" id="1296538"/>
    <lineage>
        <taxon>Bacteria</taxon>
        <taxon>Bacillati</taxon>
        <taxon>Bacillota</taxon>
        <taxon>Bacilli</taxon>
        <taxon>Lactobacillales</taxon>
        <taxon>Lactobacillaceae</taxon>
        <taxon>Lactiplantibacillus</taxon>
    </lineage>
</organism>
<dbReference type="OrthoDB" id="2200281at2"/>
<accession>A0A660DTK6</accession>
<evidence type="ECO:0008006" key="3">
    <source>
        <dbReference type="Google" id="ProtNLM"/>
    </source>
</evidence>
<dbReference type="RefSeq" id="WP_130851173.1">
    <property type="nucleotide sequence ID" value="NZ_UYIG01000001.1"/>
</dbReference>
<dbReference type="InterPro" id="IPR009057">
    <property type="entry name" value="Homeodomain-like_sf"/>
</dbReference>
<dbReference type="AlphaFoldDB" id="A0A660DTK6"/>
<gene>
    <name evidence="1" type="ORF">MUDAN_MDHGFNIF_00168</name>
</gene>
<dbReference type="EMBL" id="UYIG01000001">
    <property type="protein sequence ID" value="VDG26765.1"/>
    <property type="molecule type" value="Genomic_DNA"/>
</dbReference>
<dbReference type="SUPFAM" id="SSF46689">
    <property type="entry name" value="Homeodomain-like"/>
    <property type="match status" value="1"/>
</dbReference>
<protein>
    <recommendedName>
        <fullName evidence="3">Mor transcription activator domain-containing protein</fullName>
    </recommendedName>
</protein>